<dbReference type="RefSeq" id="WP_147145620.1">
    <property type="nucleotide sequence ID" value="NZ_BKAJ01000004.1"/>
</dbReference>
<dbReference type="Gene3D" id="3.20.20.140">
    <property type="entry name" value="Metal-dependent hydrolases"/>
    <property type="match status" value="1"/>
</dbReference>
<dbReference type="AlphaFoldDB" id="A0A512N2M8"/>
<dbReference type="GO" id="GO:0005737">
    <property type="term" value="C:cytoplasm"/>
    <property type="evidence" value="ECO:0007669"/>
    <property type="project" value="TreeGrafter"/>
</dbReference>
<dbReference type="PROSITE" id="PS51318">
    <property type="entry name" value="TAT"/>
    <property type="match status" value="1"/>
</dbReference>
<dbReference type="EMBL" id="BKAJ01000004">
    <property type="protein sequence ID" value="GEP53236.1"/>
    <property type="molecule type" value="Genomic_DNA"/>
</dbReference>
<accession>A0A512N2M8</accession>
<dbReference type="GO" id="GO:0016787">
    <property type="term" value="F:hydrolase activity"/>
    <property type="evidence" value="ECO:0007669"/>
    <property type="project" value="UniProtKB-KW"/>
</dbReference>
<evidence type="ECO:0000256" key="1">
    <source>
        <dbReference type="ARBA" id="ARBA00023239"/>
    </source>
</evidence>
<protein>
    <submittedName>
        <fullName evidence="3">Amidohydrolase</fullName>
    </submittedName>
</protein>
<proteinExistence type="predicted"/>
<evidence type="ECO:0000313" key="3">
    <source>
        <dbReference type="EMBL" id="GEP53236.1"/>
    </source>
</evidence>
<keyword evidence="1" id="KW-0456">Lyase</keyword>
<evidence type="ECO:0000313" key="4">
    <source>
        <dbReference type="Proteomes" id="UP000321058"/>
    </source>
</evidence>
<gene>
    <name evidence="3" type="ORF">RSO01_04020</name>
</gene>
<feature type="domain" description="Amidohydrolase-related" evidence="2">
    <location>
        <begin position="50"/>
        <end position="361"/>
    </location>
</feature>
<dbReference type="Proteomes" id="UP000321058">
    <property type="component" value="Unassembled WGS sequence"/>
</dbReference>
<name>A0A512N2M8_9HYPH</name>
<dbReference type="GO" id="GO:0019748">
    <property type="term" value="P:secondary metabolic process"/>
    <property type="evidence" value="ECO:0007669"/>
    <property type="project" value="TreeGrafter"/>
</dbReference>
<dbReference type="OrthoDB" id="9799024at2"/>
<dbReference type="GO" id="GO:0016831">
    <property type="term" value="F:carboxy-lyase activity"/>
    <property type="evidence" value="ECO:0007669"/>
    <property type="project" value="InterPro"/>
</dbReference>
<keyword evidence="4" id="KW-1185">Reference proteome</keyword>
<reference evidence="3 4" key="1">
    <citation type="submission" date="2019-07" db="EMBL/GenBank/DDBJ databases">
        <title>Whole genome shotgun sequence of Reyranella soli NBRC 108950.</title>
        <authorList>
            <person name="Hosoyama A."/>
            <person name="Uohara A."/>
            <person name="Ohji S."/>
            <person name="Ichikawa N."/>
        </authorList>
    </citation>
    <scope>NUCLEOTIDE SEQUENCE [LARGE SCALE GENOMIC DNA]</scope>
    <source>
        <strain evidence="3 4">NBRC 108950</strain>
    </source>
</reference>
<comment type="caution">
    <text evidence="3">The sequence shown here is derived from an EMBL/GenBank/DDBJ whole genome shotgun (WGS) entry which is preliminary data.</text>
</comment>
<dbReference type="InterPro" id="IPR006680">
    <property type="entry name" value="Amidohydro-rel"/>
</dbReference>
<dbReference type="InterPro" id="IPR032465">
    <property type="entry name" value="ACMSD"/>
</dbReference>
<dbReference type="Pfam" id="PF04909">
    <property type="entry name" value="Amidohydro_2"/>
    <property type="match status" value="1"/>
</dbReference>
<evidence type="ECO:0000259" key="2">
    <source>
        <dbReference type="Pfam" id="PF04909"/>
    </source>
</evidence>
<dbReference type="PANTHER" id="PTHR21240">
    <property type="entry name" value="2-AMINO-3-CARBOXYLMUCONATE-6-SEMIALDEHYDE DECARBOXYLASE"/>
    <property type="match status" value="1"/>
</dbReference>
<dbReference type="InterPro" id="IPR006311">
    <property type="entry name" value="TAT_signal"/>
</dbReference>
<organism evidence="3 4">
    <name type="scientific">Reyranella soli</name>
    <dbReference type="NCBI Taxonomy" id="1230389"/>
    <lineage>
        <taxon>Bacteria</taxon>
        <taxon>Pseudomonadati</taxon>
        <taxon>Pseudomonadota</taxon>
        <taxon>Alphaproteobacteria</taxon>
        <taxon>Hyphomicrobiales</taxon>
        <taxon>Reyranellaceae</taxon>
        <taxon>Reyranella</taxon>
    </lineage>
</organism>
<dbReference type="PROSITE" id="PS51257">
    <property type="entry name" value="PROKAR_LIPOPROTEIN"/>
    <property type="match status" value="1"/>
</dbReference>
<keyword evidence="3" id="KW-0378">Hydrolase</keyword>
<dbReference type="SUPFAM" id="SSF51556">
    <property type="entry name" value="Metallo-dependent hydrolases"/>
    <property type="match status" value="1"/>
</dbReference>
<dbReference type="InterPro" id="IPR032466">
    <property type="entry name" value="Metal_Hydrolase"/>
</dbReference>
<sequence>MTTRRNFLKGGTAAATGIVFCSCGLLESAHAQGTSRTLPVAVNGRKVKTIDVHAHCHFREAGALLGADAAAVQLPPVNGAAEAFIEVDKRLKAMDAQAVDMEVLSINPFWYGRDRELAGQIVKLQNEKLAELCASQPDRFAAFASLTLQAPDLAVQELETAVKKQGLKGAAIGGVVAGTEFSDPKFHPVWAKAEELGVPLFIHPQGVPEISKRLAGNGWLGNTIGNPLETTIALSHLIFEGTLDKFPGLKVIAAHGGGYLPSYADRSDHACMVGPAGCKTDVALKKKPTEYLKQLYFDSLIFSPEAIRHLAAQVGASQIVLGSDYPYPWQLKPVDHIFACDSLSDDQKVAVLGGTAAKLLNING</sequence>
<dbReference type="PANTHER" id="PTHR21240:SF28">
    <property type="entry name" value="ISO-OROTATE DECARBOXYLASE (EUROFUNG)"/>
    <property type="match status" value="1"/>
</dbReference>